<dbReference type="PANTHER" id="PTHR43252:SF7">
    <property type="entry name" value="TRANSCRIPTIONAL REGULATOR YQJI"/>
    <property type="match status" value="1"/>
</dbReference>
<feature type="region of interest" description="Disordered" evidence="1">
    <location>
        <begin position="55"/>
        <end position="76"/>
    </location>
</feature>
<dbReference type="PANTHER" id="PTHR43252">
    <property type="entry name" value="TRANSCRIPTIONAL REGULATOR YQJI"/>
    <property type="match status" value="1"/>
</dbReference>
<protein>
    <recommendedName>
        <fullName evidence="2">Transcription regulator PadR N-terminal domain-containing protein</fullName>
    </recommendedName>
</protein>
<dbReference type="Proteomes" id="UP000605099">
    <property type="component" value="Unassembled WGS sequence"/>
</dbReference>
<dbReference type="Pfam" id="PF03551">
    <property type="entry name" value="PadR"/>
    <property type="match status" value="1"/>
</dbReference>
<evidence type="ECO:0000259" key="2">
    <source>
        <dbReference type="Pfam" id="PF03551"/>
    </source>
</evidence>
<evidence type="ECO:0000313" key="3">
    <source>
        <dbReference type="EMBL" id="GGN48272.1"/>
    </source>
</evidence>
<dbReference type="InterPro" id="IPR036390">
    <property type="entry name" value="WH_DNA-bd_sf"/>
</dbReference>
<accession>A0ABQ2JNJ4</accession>
<comment type="caution">
    <text evidence="3">The sequence shown here is derived from an EMBL/GenBank/DDBJ whole genome shotgun (WGS) entry which is preliminary data.</text>
</comment>
<organism evidence="3 4">
    <name type="scientific">Novosphingobium indicum</name>
    <dbReference type="NCBI Taxonomy" id="462949"/>
    <lineage>
        <taxon>Bacteria</taxon>
        <taxon>Pseudomonadati</taxon>
        <taxon>Pseudomonadota</taxon>
        <taxon>Alphaproteobacteria</taxon>
        <taxon>Sphingomonadales</taxon>
        <taxon>Sphingomonadaceae</taxon>
        <taxon>Novosphingobium</taxon>
    </lineage>
</organism>
<keyword evidence="4" id="KW-1185">Reference proteome</keyword>
<evidence type="ECO:0000256" key="1">
    <source>
        <dbReference type="SAM" id="MobiDB-lite"/>
    </source>
</evidence>
<sequence length="232" mass="25000">MFNHKRGRGGCAEGEAFECSEFGGMRGRRGHRGARVRGGFGGGCGGFDEEFATGRGMGPGRAMGRGGGRGPGMRGGRRKRLFDQAELQALLLALIVEAPRHGYDLIREIETLSGGDYAPSPGVVYPALTYMEESGLIAVMADESSRKSYEATEEGRQQADVDAEKAALLKARLAALAEQRDRVDPAPVRRAMQALKTAVFDRLNQGGADRELTLQIADAIDEATRKIERIES</sequence>
<dbReference type="InterPro" id="IPR036388">
    <property type="entry name" value="WH-like_DNA-bd_sf"/>
</dbReference>
<dbReference type="Gene3D" id="1.10.10.10">
    <property type="entry name" value="Winged helix-like DNA-binding domain superfamily/Winged helix DNA-binding domain"/>
    <property type="match status" value="1"/>
</dbReference>
<proteinExistence type="predicted"/>
<dbReference type="InterPro" id="IPR005149">
    <property type="entry name" value="Tscrpt_reg_PadR_N"/>
</dbReference>
<dbReference type="SUPFAM" id="SSF46785">
    <property type="entry name" value="Winged helix' DNA-binding domain"/>
    <property type="match status" value="1"/>
</dbReference>
<evidence type="ECO:0000313" key="4">
    <source>
        <dbReference type="Proteomes" id="UP000605099"/>
    </source>
</evidence>
<gene>
    <name evidence="3" type="ORF">GCM10011349_17670</name>
</gene>
<feature type="compositionally biased region" description="Gly residues" evidence="1">
    <location>
        <begin position="55"/>
        <end position="74"/>
    </location>
</feature>
<name>A0ABQ2JNJ4_9SPHN</name>
<feature type="domain" description="Transcription regulator PadR N-terminal" evidence="2">
    <location>
        <begin position="91"/>
        <end position="159"/>
    </location>
</feature>
<reference evidence="4" key="1">
    <citation type="journal article" date="2019" name="Int. J. Syst. Evol. Microbiol.">
        <title>The Global Catalogue of Microorganisms (GCM) 10K type strain sequencing project: providing services to taxonomists for standard genome sequencing and annotation.</title>
        <authorList>
            <consortium name="The Broad Institute Genomics Platform"/>
            <consortium name="The Broad Institute Genome Sequencing Center for Infectious Disease"/>
            <person name="Wu L."/>
            <person name="Ma J."/>
        </authorList>
    </citation>
    <scope>NUCLEOTIDE SEQUENCE [LARGE SCALE GENOMIC DNA]</scope>
    <source>
        <strain evidence="4">CGMCC 1.6784</strain>
    </source>
</reference>
<dbReference type="EMBL" id="BMLK01000007">
    <property type="protein sequence ID" value="GGN48272.1"/>
    <property type="molecule type" value="Genomic_DNA"/>
</dbReference>